<feature type="domain" description="RRM" evidence="4">
    <location>
        <begin position="18"/>
        <end position="91"/>
    </location>
</feature>
<dbReference type="Proteomes" id="UP001652642">
    <property type="component" value="Chromosome 15"/>
</dbReference>
<dbReference type="InParanoid" id="A0A6J0V9X4"/>
<dbReference type="SMART" id="SM00360">
    <property type="entry name" value="RRM"/>
    <property type="match status" value="2"/>
</dbReference>
<organism evidence="5 6">
    <name type="scientific">Pogona vitticeps</name>
    <name type="common">central bearded dragon</name>
    <dbReference type="NCBI Taxonomy" id="103695"/>
    <lineage>
        <taxon>Eukaryota</taxon>
        <taxon>Metazoa</taxon>
        <taxon>Chordata</taxon>
        <taxon>Craniata</taxon>
        <taxon>Vertebrata</taxon>
        <taxon>Euteleostomi</taxon>
        <taxon>Lepidosauria</taxon>
        <taxon>Squamata</taxon>
        <taxon>Bifurcata</taxon>
        <taxon>Unidentata</taxon>
        <taxon>Episquamata</taxon>
        <taxon>Toxicofera</taxon>
        <taxon>Iguania</taxon>
        <taxon>Acrodonta</taxon>
        <taxon>Agamidae</taxon>
        <taxon>Amphibolurinae</taxon>
        <taxon>Pogona</taxon>
    </lineage>
</organism>
<accession>A0A6J0V9X4</accession>
<dbReference type="InterPro" id="IPR000504">
    <property type="entry name" value="RRM_dom"/>
</dbReference>
<evidence type="ECO:0000313" key="6">
    <source>
        <dbReference type="RefSeq" id="XP_020669033.2"/>
    </source>
</evidence>
<dbReference type="GO" id="GO:0003729">
    <property type="term" value="F:mRNA binding"/>
    <property type="evidence" value="ECO:0007669"/>
    <property type="project" value="TreeGrafter"/>
</dbReference>
<dbReference type="Pfam" id="PF00076">
    <property type="entry name" value="RRM_1"/>
    <property type="match status" value="1"/>
</dbReference>
<reference evidence="6" key="1">
    <citation type="submission" date="2025-08" db="UniProtKB">
        <authorList>
            <consortium name="RefSeq"/>
        </authorList>
    </citation>
    <scope>IDENTIFICATION</scope>
</reference>
<keyword evidence="1 2" id="KW-0694">RNA-binding</keyword>
<name>A0A6J0V9X4_9SAUR</name>
<dbReference type="KEGG" id="pvt:110089968"/>
<evidence type="ECO:0000313" key="5">
    <source>
        <dbReference type="Proteomes" id="UP001652642"/>
    </source>
</evidence>
<proteinExistence type="predicted"/>
<evidence type="ECO:0000256" key="2">
    <source>
        <dbReference type="PROSITE-ProRule" id="PRU00176"/>
    </source>
</evidence>
<dbReference type="AlphaFoldDB" id="A0A6J0V9X4"/>
<protein>
    <recommendedName>
        <fullName evidence="4">RRM domain-containing protein</fullName>
    </recommendedName>
</protein>
<dbReference type="InterPro" id="IPR035979">
    <property type="entry name" value="RBD_domain_sf"/>
</dbReference>
<feature type="compositionally biased region" description="Low complexity" evidence="3">
    <location>
        <begin position="323"/>
        <end position="339"/>
    </location>
</feature>
<feature type="region of interest" description="Disordered" evidence="3">
    <location>
        <begin position="312"/>
        <end position="345"/>
    </location>
</feature>
<dbReference type="SUPFAM" id="SSF54928">
    <property type="entry name" value="RNA-binding domain, RBD"/>
    <property type="match status" value="2"/>
</dbReference>
<sequence>MASPPPYSRPGPPRGRPVELLVAHLPPRTSEGDVVRLFEEATEPGEVRNVIFRGPGAVVRMRDEAAAERALEELCGRPFRGLRLSVRRYRTFKIFVGLVSEHCTSDDLRVLFEDFGPVVECAIVRDYAFVHMMNEEDGRAAIEHLNGMEVKGRRIVVEASRVHKRAPGFEEEEEGRRNKNQPPPYRDQPSASHEMEYRPPASSGRTSYGVKTASSRDPSYEAQPTRPSDPLLKSYEDDLAYGASSGHSFSAQSMSYGPSYGAEATRNKPGGHATSYKAQLSDSLSTRDRGSVDTNYAGQLPSKVSLASGYRAQPVHSGPMQPAPQAASSLGASQSQTAAHRLPYERVRLSPPRTTHDDYYREFSASNKQYAPKSGSAALHQLYEHVRLSPPRISHDDFYRGGSAAKLRYAAEAEAAPLRRPYERVRLSPPRSNHSAKRSRDA</sequence>
<gene>
    <name evidence="6" type="primary">LOC110089968</name>
</gene>
<evidence type="ECO:0000256" key="3">
    <source>
        <dbReference type="SAM" id="MobiDB-lite"/>
    </source>
</evidence>
<dbReference type="InterPro" id="IPR012677">
    <property type="entry name" value="Nucleotide-bd_a/b_plait_sf"/>
</dbReference>
<dbReference type="GO" id="GO:0005737">
    <property type="term" value="C:cytoplasm"/>
    <property type="evidence" value="ECO:0007669"/>
    <property type="project" value="UniProtKB-SubCell"/>
</dbReference>
<dbReference type="GO" id="GO:0010467">
    <property type="term" value="P:gene expression"/>
    <property type="evidence" value="ECO:0007669"/>
    <property type="project" value="UniProtKB-ARBA"/>
</dbReference>
<dbReference type="PANTHER" id="PTHR48025:SF1">
    <property type="entry name" value="RRM DOMAIN-CONTAINING PROTEIN"/>
    <property type="match status" value="1"/>
</dbReference>
<dbReference type="GO" id="GO:0005634">
    <property type="term" value="C:nucleus"/>
    <property type="evidence" value="ECO:0007669"/>
    <property type="project" value="UniProtKB-SubCell"/>
</dbReference>
<feature type="region of interest" description="Disordered" evidence="3">
    <location>
        <begin position="413"/>
        <end position="442"/>
    </location>
</feature>
<dbReference type="InterPro" id="IPR050502">
    <property type="entry name" value="Euk_RNA-bind_prot"/>
</dbReference>
<dbReference type="PROSITE" id="PS50102">
    <property type="entry name" value="RRM"/>
    <property type="match status" value="2"/>
</dbReference>
<feature type="region of interest" description="Disordered" evidence="3">
    <location>
        <begin position="257"/>
        <end position="297"/>
    </location>
</feature>
<feature type="domain" description="RRM" evidence="4">
    <location>
        <begin position="92"/>
        <end position="162"/>
    </location>
</feature>
<dbReference type="PANTHER" id="PTHR48025">
    <property type="entry name" value="OS02G0815200 PROTEIN"/>
    <property type="match status" value="1"/>
</dbReference>
<dbReference type="OrthoDB" id="1879688at2759"/>
<dbReference type="GeneID" id="110089968"/>
<feature type="region of interest" description="Disordered" evidence="3">
    <location>
        <begin position="166"/>
        <end position="233"/>
    </location>
</feature>
<dbReference type="GO" id="GO:0098534">
    <property type="term" value="P:centriole assembly"/>
    <property type="evidence" value="ECO:0007669"/>
    <property type="project" value="UniProtKB-ARBA"/>
</dbReference>
<evidence type="ECO:0000259" key="4">
    <source>
        <dbReference type="PROSITE" id="PS50102"/>
    </source>
</evidence>
<evidence type="ECO:0000256" key="1">
    <source>
        <dbReference type="ARBA" id="ARBA00022884"/>
    </source>
</evidence>
<keyword evidence="5" id="KW-1185">Reference proteome</keyword>
<dbReference type="RefSeq" id="XP_020669033.2">
    <property type="nucleotide sequence ID" value="XM_020813374.2"/>
</dbReference>
<dbReference type="Gene3D" id="3.30.70.330">
    <property type="match status" value="2"/>
</dbReference>